<dbReference type="AlphaFoldDB" id="G8JRZ9"/>
<dbReference type="GeneID" id="11472259"/>
<dbReference type="GO" id="GO:0048278">
    <property type="term" value="P:vesicle docking"/>
    <property type="evidence" value="ECO:0007669"/>
    <property type="project" value="EnsemblFungi"/>
</dbReference>
<dbReference type="HOGENOM" id="CLU_418686_0_0_1"/>
<dbReference type="EMBL" id="CP002499">
    <property type="protein sequence ID" value="AET38918.1"/>
    <property type="molecule type" value="Genomic_DNA"/>
</dbReference>
<dbReference type="PANTHER" id="PTHR13056">
    <property type="entry name" value="VACUOLAR FUSION PROTEIN CCZ1 HOMOLOG-RELATED"/>
    <property type="match status" value="1"/>
</dbReference>
<dbReference type="GO" id="GO:0005085">
    <property type="term" value="F:guanyl-nucleotide exchange factor activity"/>
    <property type="evidence" value="ECO:0007669"/>
    <property type="project" value="EnsemblFungi"/>
</dbReference>
<dbReference type="GO" id="GO:0097352">
    <property type="term" value="P:autophagosome maturation"/>
    <property type="evidence" value="ECO:0007669"/>
    <property type="project" value="EnsemblFungi"/>
</dbReference>
<dbReference type="KEGG" id="erc:Ecym_3432"/>
<protein>
    <recommendedName>
        <fullName evidence="2">CCZ1/INTU/HSP4 first Longin domain-containing protein</fullName>
    </recommendedName>
</protein>
<dbReference type="InterPro" id="IPR013176">
    <property type="entry name" value="Ccz1"/>
</dbReference>
<dbReference type="GO" id="GO:0035658">
    <property type="term" value="C:Mon1-Ccz1 complex"/>
    <property type="evidence" value="ECO:0007669"/>
    <property type="project" value="EnsemblFungi"/>
</dbReference>
<gene>
    <name evidence="3" type="ordered locus">Ecym_3432</name>
</gene>
<dbReference type="FunCoup" id="G8JRZ9">
    <property type="interactions" value="107"/>
</dbReference>
<accession>G8JRZ9</accession>
<proteinExistence type="inferred from homology"/>
<reference evidence="4" key="1">
    <citation type="journal article" date="2012" name="G3 (Bethesda)">
        <title>Pichia sorbitophila, an interspecies yeast hybrid reveals early steps of genome resolution following polyploidization.</title>
        <authorList>
            <person name="Leh Louis V."/>
            <person name="Despons L."/>
            <person name="Friedrich A."/>
            <person name="Martin T."/>
            <person name="Durrens P."/>
            <person name="Casaregola S."/>
            <person name="Neuveglise C."/>
            <person name="Fairhead C."/>
            <person name="Marck C."/>
            <person name="Cruz J.A."/>
            <person name="Straub M.L."/>
            <person name="Kugler V."/>
            <person name="Sacerdot C."/>
            <person name="Uzunov Z."/>
            <person name="Thierry A."/>
            <person name="Weiss S."/>
            <person name="Bleykasten C."/>
            <person name="De Montigny J."/>
            <person name="Jacques N."/>
            <person name="Jung P."/>
            <person name="Lemaire M."/>
            <person name="Mallet S."/>
            <person name="Morel G."/>
            <person name="Richard G.F."/>
            <person name="Sarkar A."/>
            <person name="Savel G."/>
            <person name="Schacherer J."/>
            <person name="Seret M.L."/>
            <person name="Talla E."/>
            <person name="Samson G."/>
            <person name="Jubin C."/>
            <person name="Poulain J."/>
            <person name="Vacherie B."/>
            <person name="Barbe V."/>
            <person name="Pelletier E."/>
            <person name="Sherman D.J."/>
            <person name="Westhof E."/>
            <person name="Weissenbach J."/>
            <person name="Baret P.V."/>
            <person name="Wincker P."/>
            <person name="Gaillardin C."/>
            <person name="Dujon B."/>
            <person name="Souciet J.L."/>
        </authorList>
    </citation>
    <scope>NUCLEOTIDE SEQUENCE [LARGE SCALE GENOMIC DNA]</scope>
    <source>
        <strain evidence="4">CBS 270.75 / DBVPG 7215 / KCTC 17166 / NRRL Y-17582</strain>
    </source>
</reference>
<evidence type="ECO:0000259" key="2">
    <source>
        <dbReference type="Pfam" id="PF19031"/>
    </source>
</evidence>
<dbReference type="RefSeq" id="XP_003645735.1">
    <property type="nucleotide sequence ID" value="XM_003645687.1"/>
</dbReference>
<dbReference type="PANTHER" id="PTHR13056:SF0">
    <property type="entry name" value="VACUOLAR FUSION PROTEIN CCZ1 HOMOLOG-RELATED"/>
    <property type="match status" value="1"/>
</dbReference>
<dbReference type="Proteomes" id="UP000006790">
    <property type="component" value="Chromosome 3"/>
</dbReference>
<dbReference type="GO" id="GO:0032511">
    <property type="term" value="P:late endosome to vacuole transport via multivesicular body sorting pathway"/>
    <property type="evidence" value="ECO:0007669"/>
    <property type="project" value="EnsemblFungi"/>
</dbReference>
<dbReference type="GO" id="GO:0044395">
    <property type="term" value="P:protein targeting to vacuolar membrane"/>
    <property type="evidence" value="ECO:0007669"/>
    <property type="project" value="EnsemblFungi"/>
</dbReference>
<dbReference type="OMA" id="YNCLFWY"/>
<keyword evidence="4" id="KW-1185">Reference proteome</keyword>
<dbReference type="InterPro" id="IPR043987">
    <property type="entry name" value="CCZ1/INTU/HSP4_longin_1"/>
</dbReference>
<evidence type="ECO:0000313" key="3">
    <source>
        <dbReference type="EMBL" id="AET38918.1"/>
    </source>
</evidence>
<dbReference type="Pfam" id="PF19031">
    <property type="entry name" value="Intu_longin_1"/>
    <property type="match status" value="1"/>
</dbReference>
<dbReference type="GO" id="GO:0032258">
    <property type="term" value="P:cytoplasm to vacuole targeting by the Cvt pathway"/>
    <property type="evidence" value="ECO:0007669"/>
    <property type="project" value="EnsemblFungi"/>
</dbReference>
<dbReference type="STRING" id="931890.G8JRZ9"/>
<evidence type="ECO:0000313" key="4">
    <source>
        <dbReference type="Proteomes" id="UP000006790"/>
    </source>
</evidence>
<evidence type="ECO:0000256" key="1">
    <source>
        <dbReference type="ARBA" id="ARBA00005352"/>
    </source>
</evidence>
<dbReference type="GO" id="GO:0010314">
    <property type="term" value="F:phosphatidylinositol-5-phosphate binding"/>
    <property type="evidence" value="ECO:0007669"/>
    <property type="project" value="EnsemblFungi"/>
</dbReference>
<name>G8JRZ9_ERECY</name>
<dbReference type="InParanoid" id="G8JRZ9"/>
<comment type="similarity">
    <text evidence="1">Belongs to the CCZ1 family.</text>
</comment>
<organism evidence="3 4">
    <name type="scientific">Eremothecium cymbalariae (strain CBS 270.75 / DBVPG 7215 / KCTC 17166 / NRRL Y-17582)</name>
    <name type="common">Yeast</name>
    <dbReference type="NCBI Taxonomy" id="931890"/>
    <lineage>
        <taxon>Eukaryota</taxon>
        <taxon>Fungi</taxon>
        <taxon>Dikarya</taxon>
        <taxon>Ascomycota</taxon>
        <taxon>Saccharomycotina</taxon>
        <taxon>Saccharomycetes</taxon>
        <taxon>Saccharomycetales</taxon>
        <taxon>Saccharomycetaceae</taxon>
        <taxon>Eremothecium</taxon>
    </lineage>
</organism>
<dbReference type="GO" id="GO:0032266">
    <property type="term" value="F:phosphatidylinositol-3-phosphate binding"/>
    <property type="evidence" value="ECO:0007669"/>
    <property type="project" value="EnsemblFungi"/>
</dbReference>
<feature type="domain" description="CCZ1/INTU/HSP4 first Longin" evidence="2">
    <location>
        <begin position="1"/>
        <end position="120"/>
    </location>
</feature>
<sequence length="668" mass="76394">MDFIAVYNPKLYTLETDAWRQLLLYHSFQEHSEPIPLNEKLSLIGIIQGIWQFTHNFNVPTASSKVKYIDTHLGNGRLITVELEPDYFITFGINDGNQYPCSYYIRELCQSYSFFRMHFGPMSSFKERNELTNRLNEYLVMYWYDLNLIPEAIYSSNFANIFWHDSFKVSELKTSNSAWETSIKNNILLDDDTFLGLKDICVYKLPRDGHRHPKKYGLVRNFTTNFESLSTLSNWLYHLDRIFDSALSSHVLAGHVHLLRQGTREEDPTIDVPETTMGTKIWHNATLPISMTYDAINEVGNLTGINTFMNGLNTIANGLGSITNKIGWPNTSTEPGGRNRSDSTTHGFLISPLSLDILPESYHFRRFQLQFSSLNTQPEWYKLLFWHFKDYLCVLIFNEDFTKIWDPSYLESLDSKLYKSISILENSVIDTTVDTEGFAYAVLDKESHRIQTSLPMIQCHAEEAAGDTSQMPLKLVVNGIDDALQYLTSNTINSNAWTSIASIYSPSISSEVTTKPLQKDASDQKNSSNLWKLGLSRLTSFPSREAQDKSSKGTSTANGDSFLCTLSLDKLLELNIDLCKIYMGIQNSEYRRDSVKEEKLVKLSNGVLCYISNSSSEVVVILKNWFTDERFSKKNNCNIGTGKFEETILISSLGNDVRSWWDNRNNQD</sequence>
<dbReference type="GO" id="GO:0001786">
    <property type="term" value="F:phosphatidylserine binding"/>
    <property type="evidence" value="ECO:0007669"/>
    <property type="project" value="EnsemblFungi"/>
</dbReference>
<dbReference type="OrthoDB" id="240546at2759"/>
<dbReference type="eggNOG" id="ENOG502QSQV">
    <property type="taxonomic scope" value="Eukaryota"/>
</dbReference>